<keyword evidence="3" id="KW-1185">Reference proteome</keyword>
<dbReference type="RefSeq" id="WP_217906638.1">
    <property type="nucleotide sequence ID" value="NZ_JABWGV010000001.1"/>
</dbReference>
<comment type="caution">
    <text evidence="2">The sequence shown here is derived from an EMBL/GenBank/DDBJ whole genome shotgun (WGS) entry which is preliminary data.</text>
</comment>
<accession>A0A850GZL5</accession>
<evidence type="ECO:0000313" key="3">
    <source>
        <dbReference type="Proteomes" id="UP000561438"/>
    </source>
</evidence>
<gene>
    <name evidence="2" type="ORF">HUV48_00230</name>
</gene>
<proteinExistence type="predicted"/>
<name>A0A850GZL5_9SPHN</name>
<feature type="region of interest" description="Disordered" evidence="1">
    <location>
        <begin position="26"/>
        <end position="48"/>
    </location>
</feature>
<dbReference type="EMBL" id="JABWGV010000001">
    <property type="protein sequence ID" value="NVD43442.1"/>
    <property type="molecule type" value="Genomic_DNA"/>
</dbReference>
<organism evidence="2 3">
    <name type="scientific">Qipengyuania atrilutea</name>
    <dbReference type="NCBI Taxonomy" id="2744473"/>
    <lineage>
        <taxon>Bacteria</taxon>
        <taxon>Pseudomonadati</taxon>
        <taxon>Pseudomonadota</taxon>
        <taxon>Alphaproteobacteria</taxon>
        <taxon>Sphingomonadales</taxon>
        <taxon>Erythrobacteraceae</taxon>
        <taxon>Qipengyuania</taxon>
    </lineage>
</organism>
<evidence type="ECO:0000256" key="1">
    <source>
        <dbReference type="SAM" id="MobiDB-lite"/>
    </source>
</evidence>
<protein>
    <submittedName>
        <fullName evidence="2">Uncharacterized protein</fullName>
    </submittedName>
</protein>
<reference evidence="2 3" key="1">
    <citation type="submission" date="2020-06" db="EMBL/GenBank/DDBJ databases">
        <title>Altererythrobacter sp. HHU K3-1.</title>
        <authorList>
            <person name="Zhang D."/>
            <person name="Xue H."/>
        </authorList>
    </citation>
    <scope>NUCLEOTIDE SEQUENCE [LARGE SCALE GENOMIC DNA]</scope>
    <source>
        <strain evidence="2 3">HHU K3-1</strain>
    </source>
</reference>
<sequence length="87" mass="10155">MSFMSAIVLIAVILCVTVLAMQSAENRKERRLTDEGERRQEIERERDEAQAELADLRERVKVLERIATDPARRTAEEIESLRDEQDR</sequence>
<evidence type="ECO:0000313" key="2">
    <source>
        <dbReference type="EMBL" id="NVD43442.1"/>
    </source>
</evidence>
<dbReference type="AlphaFoldDB" id="A0A850GZL5"/>
<dbReference type="Proteomes" id="UP000561438">
    <property type="component" value="Unassembled WGS sequence"/>
</dbReference>